<evidence type="ECO:0000313" key="1">
    <source>
        <dbReference type="EMBL" id="MDN3711047.1"/>
    </source>
</evidence>
<dbReference type="EMBL" id="JAUFRC010000001">
    <property type="protein sequence ID" value="MDN3711047.1"/>
    <property type="molecule type" value="Genomic_DNA"/>
</dbReference>
<dbReference type="Proteomes" id="UP001243846">
    <property type="component" value="Unassembled WGS sequence"/>
</dbReference>
<gene>
    <name evidence="1" type="ORF">QWZ10_03030</name>
</gene>
<comment type="caution">
    <text evidence="1">The sequence shown here is derived from an EMBL/GenBank/DDBJ whole genome shotgun (WGS) entry which is preliminary data.</text>
</comment>
<reference evidence="2" key="1">
    <citation type="journal article" date="2019" name="Int. J. Syst. Evol. Microbiol.">
        <title>The Global Catalogue of Microorganisms (GCM) 10K type strain sequencing project: providing services to taxonomists for standard genome sequencing and annotation.</title>
        <authorList>
            <consortium name="The Broad Institute Genomics Platform"/>
            <consortium name="The Broad Institute Genome Sequencing Center for Infectious Disease"/>
            <person name="Wu L."/>
            <person name="Ma J."/>
        </authorList>
    </citation>
    <scope>NUCLEOTIDE SEQUENCE [LARGE SCALE GENOMIC DNA]</scope>
    <source>
        <strain evidence="2">CECT 8482</strain>
    </source>
</reference>
<evidence type="ECO:0000313" key="2">
    <source>
        <dbReference type="Proteomes" id="UP001243846"/>
    </source>
</evidence>
<protein>
    <submittedName>
        <fullName evidence="1">Uncharacterized protein</fullName>
    </submittedName>
</protein>
<organism evidence="1 2">
    <name type="scientific">Paracoccus cavernae</name>
    <dbReference type="NCBI Taxonomy" id="1571207"/>
    <lineage>
        <taxon>Bacteria</taxon>
        <taxon>Pseudomonadati</taxon>
        <taxon>Pseudomonadota</taxon>
        <taxon>Alphaproteobacteria</taxon>
        <taxon>Rhodobacterales</taxon>
        <taxon>Paracoccaceae</taxon>
        <taxon>Paracoccus</taxon>
    </lineage>
</organism>
<proteinExistence type="predicted"/>
<dbReference type="RefSeq" id="WP_377685336.1">
    <property type="nucleotide sequence ID" value="NZ_JBHMDZ010000009.1"/>
</dbReference>
<name>A0ABT8D324_9RHOB</name>
<accession>A0ABT8D324</accession>
<sequence length="103" mass="11595">MNYNLSSIMSAAWVIARRFIGNGESLRALLRRALKQAWYQAKVAAQMARKAAQRVQVSASQVEAMTYAALAEWAFVIECQDRLSTADHDQLALIRHAMAQRND</sequence>
<keyword evidence="2" id="KW-1185">Reference proteome</keyword>